<feature type="domain" description="U-box" evidence="15">
    <location>
        <begin position="768"/>
        <end position="839"/>
    </location>
</feature>
<evidence type="ECO:0000256" key="4">
    <source>
        <dbReference type="ARBA" id="ARBA00022527"/>
    </source>
</evidence>
<dbReference type="InterPro" id="IPR008271">
    <property type="entry name" value="Ser/Thr_kinase_AS"/>
</dbReference>
<evidence type="ECO:0000313" key="17">
    <source>
        <dbReference type="Proteomes" id="UP001370490"/>
    </source>
</evidence>
<evidence type="ECO:0000259" key="15">
    <source>
        <dbReference type="PROSITE" id="PS51698"/>
    </source>
</evidence>
<dbReference type="GO" id="GO:0004674">
    <property type="term" value="F:protein serine/threonine kinase activity"/>
    <property type="evidence" value="ECO:0007669"/>
    <property type="project" value="UniProtKB-KW"/>
</dbReference>
<evidence type="ECO:0000256" key="2">
    <source>
        <dbReference type="ARBA" id="ARBA00003861"/>
    </source>
</evidence>
<dbReference type="GO" id="GO:0061630">
    <property type="term" value="F:ubiquitin protein ligase activity"/>
    <property type="evidence" value="ECO:0007669"/>
    <property type="project" value="UniProtKB-EC"/>
</dbReference>
<dbReference type="Gene3D" id="3.40.50.620">
    <property type="entry name" value="HUPs"/>
    <property type="match status" value="1"/>
</dbReference>
<feature type="compositionally biased region" description="Pro residues" evidence="13">
    <location>
        <begin position="1"/>
        <end position="13"/>
    </location>
</feature>
<dbReference type="Gene3D" id="3.30.200.20">
    <property type="entry name" value="Phosphorylase Kinase, domain 1"/>
    <property type="match status" value="1"/>
</dbReference>
<comment type="caution">
    <text evidence="16">The sequence shown here is derived from an EMBL/GenBank/DDBJ whole genome shotgun (WGS) entry which is preliminary data.</text>
</comment>
<dbReference type="Pfam" id="PF00069">
    <property type="entry name" value="Pkinase"/>
    <property type="match status" value="1"/>
</dbReference>
<name>A0AAN8ZIV8_9MAGN</name>
<dbReference type="GO" id="GO:0016567">
    <property type="term" value="P:protein ubiquitination"/>
    <property type="evidence" value="ECO:0007669"/>
    <property type="project" value="InterPro"/>
</dbReference>
<feature type="region of interest" description="Disordered" evidence="13">
    <location>
        <begin position="1"/>
        <end position="21"/>
    </location>
</feature>
<evidence type="ECO:0000256" key="3">
    <source>
        <dbReference type="ARBA" id="ARBA00004906"/>
    </source>
</evidence>
<comment type="catalytic activity">
    <reaction evidence="1">
        <text>S-ubiquitinyl-[E2 ubiquitin-conjugating enzyme]-L-cysteine + [acceptor protein]-L-lysine = [E2 ubiquitin-conjugating enzyme]-L-cysteine + N(6)-ubiquitinyl-[acceptor protein]-L-lysine.</text>
        <dbReference type="EC" id="2.3.2.27"/>
    </reaction>
</comment>
<dbReference type="PROSITE" id="PS51698">
    <property type="entry name" value="U_BOX"/>
    <property type="match status" value="1"/>
</dbReference>
<evidence type="ECO:0000256" key="6">
    <source>
        <dbReference type="ARBA" id="ARBA00022741"/>
    </source>
</evidence>
<feature type="region of interest" description="Disordered" evidence="13">
    <location>
        <begin position="281"/>
        <end position="301"/>
    </location>
</feature>
<evidence type="ECO:0000256" key="7">
    <source>
        <dbReference type="ARBA" id="ARBA00022777"/>
    </source>
</evidence>
<reference evidence="16 17" key="1">
    <citation type="submission" date="2023-12" db="EMBL/GenBank/DDBJ databases">
        <title>A high-quality genome assembly for Dillenia turbinata (Dilleniales).</title>
        <authorList>
            <person name="Chanderbali A."/>
        </authorList>
    </citation>
    <scope>NUCLEOTIDE SEQUENCE [LARGE SCALE GENOMIC DNA]</scope>
    <source>
        <strain evidence="16">LSX21</strain>
        <tissue evidence="16">Leaf</tissue>
    </source>
</reference>
<dbReference type="PROSITE" id="PS50011">
    <property type="entry name" value="PROTEIN_KINASE_DOM"/>
    <property type="match status" value="1"/>
</dbReference>
<dbReference type="PROSITE" id="PS00108">
    <property type="entry name" value="PROTEIN_KINASE_ST"/>
    <property type="match status" value="1"/>
</dbReference>
<dbReference type="CDD" id="cd16655">
    <property type="entry name" value="RING-Ubox_WDSUB1-like"/>
    <property type="match status" value="1"/>
</dbReference>
<feature type="coiled-coil region" evidence="12">
    <location>
        <begin position="369"/>
        <end position="403"/>
    </location>
</feature>
<feature type="compositionally biased region" description="Polar residues" evidence="13">
    <location>
        <begin position="288"/>
        <end position="298"/>
    </location>
</feature>
<dbReference type="InterPro" id="IPR013083">
    <property type="entry name" value="Znf_RING/FYVE/PHD"/>
</dbReference>
<evidence type="ECO:0000259" key="14">
    <source>
        <dbReference type="PROSITE" id="PS50011"/>
    </source>
</evidence>
<dbReference type="InterPro" id="IPR051348">
    <property type="entry name" value="U-box_ubiquitin_ligases"/>
</dbReference>
<keyword evidence="8" id="KW-0833">Ubl conjugation pathway</keyword>
<dbReference type="Pfam" id="PF04564">
    <property type="entry name" value="U-box"/>
    <property type="match status" value="1"/>
</dbReference>
<dbReference type="Gene3D" id="3.30.40.10">
    <property type="entry name" value="Zinc/RING finger domain, C3HC4 (zinc finger)"/>
    <property type="match status" value="1"/>
</dbReference>
<evidence type="ECO:0000256" key="12">
    <source>
        <dbReference type="SAM" id="Coils"/>
    </source>
</evidence>
<dbReference type="SMART" id="SM00504">
    <property type="entry name" value="Ubox"/>
    <property type="match status" value="1"/>
</dbReference>
<dbReference type="InterPro" id="IPR003613">
    <property type="entry name" value="Ubox_domain"/>
</dbReference>
<evidence type="ECO:0000313" key="16">
    <source>
        <dbReference type="EMBL" id="KAK6935880.1"/>
    </source>
</evidence>
<dbReference type="SUPFAM" id="SSF56112">
    <property type="entry name" value="Protein kinase-like (PK-like)"/>
    <property type="match status" value="1"/>
</dbReference>
<keyword evidence="5" id="KW-0808">Transferase</keyword>
<dbReference type="InterPro" id="IPR014729">
    <property type="entry name" value="Rossmann-like_a/b/a_fold"/>
</dbReference>
<dbReference type="FunFam" id="1.10.510.10:FF:001023">
    <property type="entry name" value="Os07g0541700 protein"/>
    <property type="match status" value="1"/>
</dbReference>
<dbReference type="InterPro" id="IPR000719">
    <property type="entry name" value="Prot_kinase_dom"/>
</dbReference>
<evidence type="ECO:0000256" key="13">
    <source>
        <dbReference type="SAM" id="MobiDB-lite"/>
    </source>
</evidence>
<dbReference type="SMART" id="SM00220">
    <property type="entry name" value="S_TKc"/>
    <property type="match status" value="1"/>
</dbReference>
<evidence type="ECO:0000256" key="8">
    <source>
        <dbReference type="ARBA" id="ARBA00022786"/>
    </source>
</evidence>
<keyword evidence="9" id="KW-0067">ATP-binding</keyword>
<dbReference type="Proteomes" id="UP001370490">
    <property type="component" value="Unassembled WGS sequence"/>
</dbReference>
<dbReference type="EMBL" id="JBAMMX010000007">
    <property type="protein sequence ID" value="KAK6935880.1"/>
    <property type="molecule type" value="Genomic_DNA"/>
</dbReference>
<organism evidence="16 17">
    <name type="scientific">Dillenia turbinata</name>
    <dbReference type="NCBI Taxonomy" id="194707"/>
    <lineage>
        <taxon>Eukaryota</taxon>
        <taxon>Viridiplantae</taxon>
        <taxon>Streptophyta</taxon>
        <taxon>Embryophyta</taxon>
        <taxon>Tracheophyta</taxon>
        <taxon>Spermatophyta</taxon>
        <taxon>Magnoliopsida</taxon>
        <taxon>eudicotyledons</taxon>
        <taxon>Gunneridae</taxon>
        <taxon>Pentapetalae</taxon>
        <taxon>Dilleniales</taxon>
        <taxon>Dilleniaceae</taxon>
        <taxon>Dillenia</taxon>
    </lineage>
</organism>
<dbReference type="GO" id="GO:0005524">
    <property type="term" value="F:ATP binding"/>
    <property type="evidence" value="ECO:0007669"/>
    <property type="project" value="UniProtKB-KW"/>
</dbReference>
<dbReference type="InterPro" id="IPR011009">
    <property type="entry name" value="Kinase-like_dom_sf"/>
</dbReference>
<evidence type="ECO:0000256" key="9">
    <source>
        <dbReference type="ARBA" id="ARBA00022840"/>
    </source>
</evidence>
<protein>
    <submittedName>
        <fullName evidence="16">U-box domain</fullName>
    </submittedName>
</protein>
<keyword evidence="12" id="KW-0175">Coiled coil</keyword>
<evidence type="ECO:0000256" key="5">
    <source>
        <dbReference type="ARBA" id="ARBA00022679"/>
    </source>
</evidence>
<keyword evidence="7" id="KW-0418">Kinase</keyword>
<feature type="domain" description="Protein kinase" evidence="14">
    <location>
        <begin position="495"/>
        <end position="763"/>
    </location>
</feature>
<comment type="pathway">
    <text evidence="3">Protein modification; protein ubiquitination.</text>
</comment>
<comment type="catalytic activity">
    <reaction evidence="11">
        <text>L-seryl-[protein] + ATP = O-phospho-L-seryl-[protein] + ADP + H(+)</text>
        <dbReference type="Rhea" id="RHEA:17989"/>
        <dbReference type="Rhea" id="RHEA-COMP:9863"/>
        <dbReference type="Rhea" id="RHEA-COMP:11604"/>
        <dbReference type="ChEBI" id="CHEBI:15378"/>
        <dbReference type="ChEBI" id="CHEBI:29999"/>
        <dbReference type="ChEBI" id="CHEBI:30616"/>
        <dbReference type="ChEBI" id="CHEBI:83421"/>
        <dbReference type="ChEBI" id="CHEBI:456216"/>
        <dbReference type="EC" id="2.7.11.1"/>
    </reaction>
</comment>
<gene>
    <name evidence="16" type="ORF">RJ641_032910</name>
</gene>
<dbReference type="PANTHER" id="PTHR45647">
    <property type="entry name" value="OS02G0152300 PROTEIN"/>
    <property type="match status" value="1"/>
</dbReference>
<evidence type="ECO:0000256" key="10">
    <source>
        <dbReference type="ARBA" id="ARBA00047899"/>
    </source>
</evidence>
<keyword evidence="6" id="KW-0547">Nucleotide-binding</keyword>
<keyword evidence="4" id="KW-0723">Serine/threonine-protein kinase</keyword>
<sequence>MELLSPPFPPSGPPSRFSGHVVGFDRSTRATATSSQPPEISGGGGGKIHLAVGKSVEKTVGLINWTSQRFQNRKICLLHVHQPSPLIPTLLGKFPASQANGEVVTAYRREEREQTKKLLRNYLSICYGIKLKVSFIVTEADQVQKGIVDLVKSHGIRMLVMGAVPENCMKVKKSSSKANYAAKNAPLFCEIWFINKGRHVWTREASEGPTLMPPISQLENASLETLQYRANEHLFHQEFLQSNSSAILHVGRSQAEASQTETTPSTSFFIAAHNFDEHSFHGSFSPPRASTGSGYTSSAERKASSDCDLKVELESLHSQLSQARVQAETSTKDALAELLKCKNLEPKAMEAISKVKALEAAHAHELRLRKEAEEVLRTSVQEQEQLLEEREEVTREIQRTMRNISLLDSRVQEANHRQDEAAAELKLIQSSISTMQREKKKIQMQKTEAMHWLERWRSCGQTVPPNCSVSIGFIDDFPELADFSLSDLQTATCDFSESFKIRQGGYGSVYKGELLDKTVAIKKLHAHNMHGQSEFQQEVQVLGNLHHPNLVTLLGTCPEAWALVYEYMPNGSLQDRLFKKSNIAPLPWKIRARIISEIASALLFLHSSKSEKIIHGDLKLENVLLDSELSCKICDFGICRLVPEENFHCPSFRRNTKPMGAFQYTDPEFYRTGILSPKSDVYSLGLIILQVLTGRPPVGLVSEVQRAVSCGKLALVLDSSAGEWPSFVSHRLVDLGLQCCELNSRDRPQLTPTLVRELEHLHVLEERPVPSFFLCPILQEIMHDPQVAADGFTYEGEALQGWFANGHDTSPMTNLRLSHLDLTPNHALRLTIQEWLCQS</sequence>
<proteinExistence type="predicted"/>
<accession>A0AAN8ZIV8</accession>
<dbReference type="PANTHER" id="PTHR45647:SF43">
    <property type="entry name" value="OS10G0100500 PROTEIN"/>
    <property type="match status" value="1"/>
</dbReference>
<keyword evidence="17" id="KW-1185">Reference proteome</keyword>
<evidence type="ECO:0000256" key="11">
    <source>
        <dbReference type="ARBA" id="ARBA00048679"/>
    </source>
</evidence>
<comment type="function">
    <text evidence="2">Functions as an E3 ubiquitin ligase.</text>
</comment>
<dbReference type="Gene3D" id="1.10.510.10">
    <property type="entry name" value="Transferase(Phosphotransferase) domain 1"/>
    <property type="match status" value="1"/>
</dbReference>
<dbReference type="CDD" id="cd01989">
    <property type="entry name" value="USP_STK_Ubox_N"/>
    <property type="match status" value="1"/>
</dbReference>
<comment type="catalytic activity">
    <reaction evidence="10">
        <text>L-threonyl-[protein] + ATP = O-phospho-L-threonyl-[protein] + ADP + H(+)</text>
        <dbReference type="Rhea" id="RHEA:46608"/>
        <dbReference type="Rhea" id="RHEA-COMP:11060"/>
        <dbReference type="Rhea" id="RHEA-COMP:11605"/>
        <dbReference type="ChEBI" id="CHEBI:15378"/>
        <dbReference type="ChEBI" id="CHEBI:30013"/>
        <dbReference type="ChEBI" id="CHEBI:30616"/>
        <dbReference type="ChEBI" id="CHEBI:61977"/>
        <dbReference type="ChEBI" id="CHEBI:456216"/>
        <dbReference type="EC" id="2.7.11.1"/>
    </reaction>
</comment>
<evidence type="ECO:0000256" key="1">
    <source>
        <dbReference type="ARBA" id="ARBA00000900"/>
    </source>
</evidence>
<dbReference type="SUPFAM" id="SSF57850">
    <property type="entry name" value="RING/U-box"/>
    <property type="match status" value="1"/>
</dbReference>
<dbReference type="SUPFAM" id="SSF52402">
    <property type="entry name" value="Adenine nucleotide alpha hydrolases-like"/>
    <property type="match status" value="1"/>
</dbReference>
<dbReference type="AlphaFoldDB" id="A0AAN8ZIV8"/>